<protein>
    <submittedName>
        <fullName evidence="2">Uncharacterized protein</fullName>
    </submittedName>
</protein>
<feature type="compositionally biased region" description="Acidic residues" evidence="1">
    <location>
        <begin position="12"/>
        <end position="21"/>
    </location>
</feature>
<accession>A0A834WT26</accession>
<comment type="caution">
    <text evidence="2">The sequence shown here is derived from an EMBL/GenBank/DDBJ whole genome shotgun (WGS) entry which is preliminary data.</text>
</comment>
<proteinExistence type="predicted"/>
<keyword evidence="3" id="KW-1185">Reference proteome</keyword>
<reference evidence="2" key="1">
    <citation type="submission" date="2020-09" db="EMBL/GenBank/DDBJ databases">
        <title>Genome-Enabled Discovery of Anthraquinone Biosynthesis in Senna tora.</title>
        <authorList>
            <person name="Kang S.-H."/>
            <person name="Pandey R.P."/>
            <person name="Lee C.-M."/>
            <person name="Sim J.-S."/>
            <person name="Jeong J.-T."/>
            <person name="Choi B.-S."/>
            <person name="Jung M."/>
            <person name="Ginzburg D."/>
            <person name="Zhao K."/>
            <person name="Won S.Y."/>
            <person name="Oh T.-J."/>
            <person name="Yu Y."/>
            <person name="Kim N.-H."/>
            <person name="Lee O.R."/>
            <person name="Lee T.-H."/>
            <person name="Bashyal P."/>
            <person name="Kim T.-S."/>
            <person name="Lee W.-H."/>
            <person name="Kawkins C."/>
            <person name="Kim C.-K."/>
            <person name="Kim J.S."/>
            <person name="Ahn B.O."/>
            <person name="Rhee S.Y."/>
            <person name="Sohng J.K."/>
        </authorList>
    </citation>
    <scope>NUCLEOTIDE SEQUENCE</scope>
    <source>
        <tissue evidence="2">Leaf</tissue>
    </source>
</reference>
<dbReference type="AlphaFoldDB" id="A0A834WT26"/>
<organism evidence="2 3">
    <name type="scientific">Senna tora</name>
    <dbReference type="NCBI Taxonomy" id="362788"/>
    <lineage>
        <taxon>Eukaryota</taxon>
        <taxon>Viridiplantae</taxon>
        <taxon>Streptophyta</taxon>
        <taxon>Embryophyta</taxon>
        <taxon>Tracheophyta</taxon>
        <taxon>Spermatophyta</taxon>
        <taxon>Magnoliopsida</taxon>
        <taxon>eudicotyledons</taxon>
        <taxon>Gunneridae</taxon>
        <taxon>Pentapetalae</taxon>
        <taxon>rosids</taxon>
        <taxon>fabids</taxon>
        <taxon>Fabales</taxon>
        <taxon>Fabaceae</taxon>
        <taxon>Caesalpinioideae</taxon>
        <taxon>Cassia clade</taxon>
        <taxon>Senna</taxon>
    </lineage>
</organism>
<evidence type="ECO:0000313" key="3">
    <source>
        <dbReference type="Proteomes" id="UP000634136"/>
    </source>
</evidence>
<gene>
    <name evidence="2" type="ORF">G2W53_014198</name>
</gene>
<evidence type="ECO:0000313" key="2">
    <source>
        <dbReference type="EMBL" id="KAF7831865.1"/>
    </source>
</evidence>
<feature type="region of interest" description="Disordered" evidence="1">
    <location>
        <begin position="1"/>
        <end position="21"/>
    </location>
</feature>
<name>A0A834WT26_9FABA</name>
<evidence type="ECO:0000256" key="1">
    <source>
        <dbReference type="SAM" id="MobiDB-lite"/>
    </source>
</evidence>
<dbReference type="EMBL" id="JAAIUW010000005">
    <property type="protein sequence ID" value="KAF7831865.1"/>
    <property type="molecule type" value="Genomic_DNA"/>
</dbReference>
<dbReference type="Proteomes" id="UP000634136">
    <property type="component" value="Unassembled WGS sequence"/>
</dbReference>
<sequence length="21" mass="2314">MTWVMGPLAETAAEEESEGFK</sequence>